<dbReference type="EMBL" id="LCUC01000366">
    <property type="protein sequence ID" value="KKY31694.1"/>
    <property type="molecule type" value="Genomic_DNA"/>
</dbReference>
<reference evidence="1 2" key="2">
    <citation type="submission" date="2015-05" db="EMBL/GenBank/DDBJ databases">
        <authorList>
            <person name="Morales-Cruz A."/>
            <person name="Amrine K.C."/>
            <person name="Cantu D."/>
        </authorList>
    </citation>
    <scope>NUCLEOTIDE SEQUENCE [LARGE SCALE GENOMIC DNA]</scope>
    <source>
        <strain evidence="1">DA912</strain>
    </source>
</reference>
<name>A0A0G2FBY2_9PEZI</name>
<reference evidence="1 2" key="1">
    <citation type="submission" date="2015-05" db="EMBL/GenBank/DDBJ databases">
        <title>Distinctive expansion of gene families associated with plant cell wall degradation and secondary metabolism in the genomes of grapevine trunk pathogens.</title>
        <authorList>
            <person name="Lawrence D.P."/>
            <person name="Travadon R."/>
            <person name="Rolshausen P.E."/>
            <person name="Baumgartner K."/>
        </authorList>
    </citation>
    <scope>NUCLEOTIDE SEQUENCE [LARGE SCALE GENOMIC DNA]</scope>
    <source>
        <strain evidence="1">DA912</strain>
    </source>
</reference>
<protein>
    <submittedName>
        <fullName evidence="1">Uncharacterized protein</fullName>
    </submittedName>
</protein>
<proteinExistence type="predicted"/>
<gene>
    <name evidence="1" type="ORF">UCDDA912_g08347</name>
</gene>
<evidence type="ECO:0000313" key="1">
    <source>
        <dbReference type="EMBL" id="KKY31694.1"/>
    </source>
</evidence>
<comment type="caution">
    <text evidence="1">The sequence shown here is derived from an EMBL/GenBank/DDBJ whole genome shotgun (WGS) entry which is preliminary data.</text>
</comment>
<keyword evidence="2" id="KW-1185">Reference proteome</keyword>
<dbReference type="OrthoDB" id="10586633at2759"/>
<evidence type="ECO:0000313" key="2">
    <source>
        <dbReference type="Proteomes" id="UP000034680"/>
    </source>
</evidence>
<accession>A0A0G2FBY2</accession>
<dbReference type="AlphaFoldDB" id="A0A0G2FBY2"/>
<sequence length="158" mass="17949">MSGRVQSVGFESIDLDLDFANIFDTDNAVDENPDHIEPTLQMPSRLEVVLPPDADTDLYQAFDEDLVQYDSGGMEFDGQPCDVIPSMFPMELDYEKLSDQVLSDQVPAYLTNDRRNDAAPIATFDIPEDVQPFTEPQKSQRNEQLDMYIPAYFSLRDL</sequence>
<dbReference type="Proteomes" id="UP000034680">
    <property type="component" value="Unassembled WGS sequence"/>
</dbReference>
<organism evidence="1 2">
    <name type="scientific">Diaporthe ampelina</name>
    <dbReference type="NCBI Taxonomy" id="1214573"/>
    <lineage>
        <taxon>Eukaryota</taxon>
        <taxon>Fungi</taxon>
        <taxon>Dikarya</taxon>
        <taxon>Ascomycota</taxon>
        <taxon>Pezizomycotina</taxon>
        <taxon>Sordariomycetes</taxon>
        <taxon>Sordariomycetidae</taxon>
        <taxon>Diaporthales</taxon>
        <taxon>Diaporthaceae</taxon>
        <taxon>Diaporthe</taxon>
    </lineage>
</organism>